<feature type="domain" description="CRAL-TRIO" evidence="1">
    <location>
        <begin position="117"/>
        <end position="199"/>
    </location>
</feature>
<organism evidence="2 3">
    <name type="scientific">Actinidia rufa</name>
    <dbReference type="NCBI Taxonomy" id="165716"/>
    <lineage>
        <taxon>Eukaryota</taxon>
        <taxon>Viridiplantae</taxon>
        <taxon>Streptophyta</taxon>
        <taxon>Embryophyta</taxon>
        <taxon>Tracheophyta</taxon>
        <taxon>Spermatophyta</taxon>
        <taxon>Magnoliopsida</taxon>
        <taxon>eudicotyledons</taxon>
        <taxon>Gunneridae</taxon>
        <taxon>Pentapetalae</taxon>
        <taxon>asterids</taxon>
        <taxon>Ericales</taxon>
        <taxon>Actinidiaceae</taxon>
        <taxon>Actinidia</taxon>
    </lineage>
</organism>
<gene>
    <name evidence="2" type="ORF">Acr_23g0004020</name>
</gene>
<proteinExistence type="predicted"/>
<dbReference type="OrthoDB" id="75724at2759"/>
<evidence type="ECO:0000259" key="1">
    <source>
        <dbReference type="Pfam" id="PF00650"/>
    </source>
</evidence>
<name>A0A7J0GMG7_9ERIC</name>
<dbReference type="CDD" id="cd00170">
    <property type="entry name" value="SEC14"/>
    <property type="match status" value="1"/>
</dbReference>
<evidence type="ECO:0000313" key="3">
    <source>
        <dbReference type="Proteomes" id="UP000585474"/>
    </source>
</evidence>
<dbReference type="InterPro" id="IPR036273">
    <property type="entry name" value="CRAL/TRIO_N_dom_sf"/>
</dbReference>
<dbReference type="PANTHER" id="PTHR47556">
    <property type="entry name" value="SEC14P-LIKE PHOSPHATIDYLINOSITOL TRANSFER FAMILY PROTEIN"/>
    <property type="match status" value="1"/>
</dbReference>
<reference evidence="2 3" key="1">
    <citation type="submission" date="2019-07" db="EMBL/GenBank/DDBJ databases">
        <title>De Novo Assembly of kiwifruit Actinidia rufa.</title>
        <authorList>
            <person name="Sugita-Konishi S."/>
            <person name="Sato K."/>
            <person name="Mori E."/>
            <person name="Abe Y."/>
            <person name="Kisaki G."/>
            <person name="Hamano K."/>
            <person name="Suezawa K."/>
            <person name="Otani M."/>
            <person name="Fukuda T."/>
            <person name="Manabe T."/>
            <person name="Gomi K."/>
            <person name="Tabuchi M."/>
            <person name="Akimitsu K."/>
            <person name="Kataoka I."/>
        </authorList>
    </citation>
    <scope>NUCLEOTIDE SEQUENCE [LARGE SCALE GENOMIC DNA]</scope>
    <source>
        <strain evidence="3">cv. Fuchu</strain>
    </source>
</reference>
<evidence type="ECO:0000313" key="2">
    <source>
        <dbReference type="EMBL" id="GFZ12017.1"/>
    </source>
</evidence>
<dbReference type="SUPFAM" id="SSF52087">
    <property type="entry name" value="CRAL/TRIO domain"/>
    <property type="match status" value="1"/>
</dbReference>
<dbReference type="AlphaFoldDB" id="A0A7J0GMG7"/>
<comment type="caution">
    <text evidence="2">The sequence shown here is derived from an EMBL/GenBank/DDBJ whole genome shotgun (WGS) entry which is preliminary data.</text>
</comment>
<dbReference type="EMBL" id="BJWL01000023">
    <property type="protein sequence ID" value="GFZ12017.1"/>
    <property type="molecule type" value="Genomic_DNA"/>
</dbReference>
<dbReference type="Proteomes" id="UP000585474">
    <property type="component" value="Unassembled WGS sequence"/>
</dbReference>
<dbReference type="InterPro" id="IPR001251">
    <property type="entry name" value="CRAL-TRIO_dom"/>
</dbReference>
<dbReference type="InterPro" id="IPR036865">
    <property type="entry name" value="CRAL-TRIO_dom_sf"/>
</dbReference>
<dbReference type="Gene3D" id="3.40.525.10">
    <property type="entry name" value="CRAL-TRIO lipid binding domain"/>
    <property type="match status" value="1"/>
</dbReference>
<protein>
    <submittedName>
        <fullName evidence="2">Sec14p-like phosphatidylinositol transfer family protein</fullName>
    </submittedName>
</protein>
<accession>A0A7J0GMG7</accession>
<sequence length="221" mass="25268">MALRLCPPLRHQFLPLPPPLHSNRPTRLRKLSVHSPILEPNHALKLVTDVKGKLEKDHHNLPVGKYGRDDEDMILWFLKDRKFSVEDAASKLAKVIKWRQEFGVSDLSEDLVRTVAETGKAFVHDFLDLCDRPVLIVVASKHFPGKQNHSENEKLCVFLIEKALSKLPAGKEEILGIFDLRGFGTDNADLQFLTFLVRFCSVEDVIKEYFTESTIPTIFRD</sequence>
<dbReference type="SUPFAM" id="SSF46938">
    <property type="entry name" value="CRAL/TRIO N-terminal domain"/>
    <property type="match status" value="1"/>
</dbReference>
<dbReference type="PANTHER" id="PTHR47556:SF1">
    <property type="entry name" value="SEC14P-LIKE PHOSPHATIDYLINOSITOL TRANSFER FAMILY PROTEIN"/>
    <property type="match status" value="1"/>
</dbReference>
<dbReference type="Pfam" id="PF00650">
    <property type="entry name" value="CRAL_TRIO"/>
    <property type="match status" value="1"/>
</dbReference>
<keyword evidence="3" id="KW-1185">Reference proteome</keyword>